<organism evidence="2 3">
    <name type="scientific">Sorangium cellulosum</name>
    <name type="common">Polyangium cellulosum</name>
    <dbReference type="NCBI Taxonomy" id="56"/>
    <lineage>
        <taxon>Bacteria</taxon>
        <taxon>Pseudomonadati</taxon>
        <taxon>Myxococcota</taxon>
        <taxon>Polyangia</taxon>
        <taxon>Polyangiales</taxon>
        <taxon>Polyangiaceae</taxon>
        <taxon>Sorangium</taxon>
    </lineage>
</organism>
<evidence type="ECO:0000256" key="1">
    <source>
        <dbReference type="SAM" id="MobiDB-lite"/>
    </source>
</evidence>
<proteinExistence type="predicted"/>
<reference evidence="2 3" key="1">
    <citation type="submission" date="2014-02" db="EMBL/GenBank/DDBJ databases">
        <title>The small core and large imbalanced accessory genome model reveals a collaborative survival strategy of Sorangium cellulosum strains in nature.</title>
        <authorList>
            <person name="Han K."/>
            <person name="Peng R."/>
            <person name="Blom J."/>
            <person name="Li Y.-Z."/>
        </authorList>
    </citation>
    <scope>NUCLEOTIDE SEQUENCE [LARGE SCALE GENOMIC DNA]</scope>
    <source>
        <strain evidence="2 3">So0157-18</strain>
    </source>
</reference>
<feature type="compositionally biased region" description="Gly residues" evidence="1">
    <location>
        <begin position="10"/>
        <end position="29"/>
    </location>
</feature>
<accession>A0A150PXH8</accession>
<sequence>MGDGTWSCRGGNGGLGGDGGYGGPGRGGDSIGIAYLDEDQLTLENVTYELGPPGKGGTSWDWSGTMVTGEDGIVVETLRFPE</sequence>
<comment type="caution">
    <text evidence="2">The sequence shown here is derived from an EMBL/GenBank/DDBJ whole genome shotgun (WGS) entry which is preliminary data.</text>
</comment>
<evidence type="ECO:0000313" key="2">
    <source>
        <dbReference type="EMBL" id="KYF60392.1"/>
    </source>
</evidence>
<dbReference type="AlphaFoldDB" id="A0A150PXH8"/>
<dbReference type="Proteomes" id="UP000075604">
    <property type="component" value="Unassembled WGS sequence"/>
</dbReference>
<dbReference type="EMBL" id="JELX01000939">
    <property type="protein sequence ID" value="KYF60392.1"/>
    <property type="molecule type" value="Genomic_DNA"/>
</dbReference>
<evidence type="ECO:0000313" key="3">
    <source>
        <dbReference type="Proteomes" id="UP000075604"/>
    </source>
</evidence>
<feature type="region of interest" description="Disordered" evidence="1">
    <location>
        <begin position="1"/>
        <end position="29"/>
    </location>
</feature>
<name>A0A150PXH8_SORCE</name>
<gene>
    <name evidence="2" type="ORF">BE04_05260</name>
</gene>
<protein>
    <submittedName>
        <fullName evidence="2">Uncharacterized protein</fullName>
    </submittedName>
</protein>